<evidence type="ECO:0000313" key="3">
    <source>
        <dbReference type="Proteomes" id="UP000095200"/>
    </source>
</evidence>
<reference evidence="3" key="1">
    <citation type="submission" date="2016-06" db="EMBL/GenBank/DDBJ databases">
        <title>Draft genome sequence of Desulfoplanes formicivorans strain Pf12B.</title>
        <authorList>
            <person name="Watanabe M."/>
            <person name="Kojima H."/>
            <person name="Fukui M."/>
        </authorList>
    </citation>
    <scope>NUCLEOTIDE SEQUENCE [LARGE SCALE GENOMIC DNA]</scope>
    <source>
        <strain evidence="3">Pf12B</strain>
    </source>
</reference>
<gene>
    <name evidence="2" type="ORF">DPF_1459</name>
</gene>
<comment type="caution">
    <text evidence="2">The sequence shown here is derived from an EMBL/GenBank/DDBJ whole genome shotgun (WGS) entry which is preliminary data.</text>
</comment>
<accession>A0A194AHD6</accession>
<dbReference type="Proteomes" id="UP000095200">
    <property type="component" value="Unassembled WGS sequence"/>
</dbReference>
<name>A0A194AHD6_9BACT</name>
<dbReference type="AlphaFoldDB" id="A0A194AHD6"/>
<keyword evidence="3" id="KW-1185">Reference proteome</keyword>
<evidence type="ECO:0000313" key="2">
    <source>
        <dbReference type="EMBL" id="GAU08743.1"/>
    </source>
</evidence>
<protein>
    <submittedName>
        <fullName evidence="2">Uncharacterized protein</fullName>
    </submittedName>
</protein>
<feature type="region of interest" description="Disordered" evidence="1">
    <location>
        <begin position="64"/>
        <end position="83"/>
    </location>
</feature>
<organism evidence="2 3">
    <name type="scientific">Desulfoplanes formicivorans</name>
    <dbReference type="NCBI Taxonomy" id="1592317"/>
    <lineage>
        <taxon>Bacteria</taxon>
        <taxon>Pseudomonadati</taxon>
        <taxon>Thermodesulfobacteriota</taxon>
        <taxon>Desulfovibrionia</taxon>
        <taxon>Desulfovibrionales</taxon>
        <taxon>Desulfoplanaceae</taxon>
        <taxon>Desulfoplanes</taxon>
    </lineage>
</organism>
<feature type="region of interest" description="Disordered" evidence="1">
    <location>
        <begin position="1"/>
        <end position="30"/>
    </location>
</feature>
<sequence length="83" mass="8891">MVGLLGCMGYQNQGERKDRSRKGIKKRRREKPWRVEAVSSSFIRTVTVGPGLSPGLLTFLPSGSARGLPGKTGIPPVGNCTPP</sequence>
<feature type="compositionally biased region" description="Basic residues" evidence="1">
    <location>
        <begin position="19"/>
        <end position="30"/>
    </location>
</feature>
<evidence type="ECO:0000256" key="1">
    <source>
        <dbReference type="SAM" id="MobiDB-lite"/>
    </source>
</evidence>
<dbReference type="EMBL" id="BDFE01000015">
    <property type="protein sequence ID" value="GAU08743.1"/>
    <property type="molecule type" value="Genomic_DNA"/>
</dbReference>
<proteinExistence type="predicted"/>